<feature type="transmembrane region" description="Helical" evidence="2">
    <location>
        <begin position="1676"/>
        <end position="1695"/>
    </location>
</feature>
<feature type="domain" description="KNTC1 first ARM-repeats" evidence="7">
    <location>
        <begin position="199"/>
        <end position="422"/>
    </location>
</feature>
<accession>A0A8C1QQ82</accession>
<evidence type="ECO:0000259" key="7">
    <source>
        <dbReference type="Pfam" id="PF24520"/>
    </source>
</evidence>
<dbReference type="InterPro" id="IPR055405">
    <property type="entry name" value="ARM_KNTC1_3rd"/>
</dbReference>
<feature type="domain" description="KNTC1 N-terminal" evidence="4">
    <location>
        <begin position="126"/>
        <end position="190"/>
    </location>
</feature>
<evidence type="ECO:0000259" key="3">
    <source>
        <dbReference type="Pfam" id="PF10493"/>
    </source>
</evidence>
<dbReference type="GO" id="GO:1990423">
    <property type="term" value="C:RZZ complex"/>
    <property type="evidence" value="ECO:0007669"/>
    <property type="project" value="TreeGrafter"/>
</dbReference>
<keyword evidence="2" id="KW-1133">Transmembrane helix</keyword>
<dbReference type="Ensembl" id="ENSCCRT00010062516.1">
    <property type="protein sequence ID" value="ENSCCRP00010057045.1"/>
    <property type="gene ID" value="ENSCCRG00010024114.1"/>
</dbReference>
<name>A0A8C1QQ82_CYPCA</name>
<evidence type="ECO:0000259" key="6">
    <source>
        <dbReference type="Pfam" id="PF24516"/>
    </source>
</evidence>
<dbReference type="InterPro" id="IPR055403">
    <property type="entry name" value="ARM_KNTC1_1st"/>
</dbReference>
<feature type="domain" description="KNTC1 N-terminal" evidence="4">
    <location>
        <begin position="22"/>
        <end position="122"/>
    </location>
</feature>
<reference evidence="8" key="2">
    <citation type="submission" date="2025-09" db="UniProtKB">
        <authorList>
            <consortium name="Ensembl"/>
        </authorList>
    </citation>
    <scope>IDENTIFICATION</scope>
</reference>
<evidence type="ECO:0000313" key="9">
    <source>
        <dbReference type="Proteomes" id="UP000694427"/>
    </source>
</evidence>
<dbReference type="PANTHER" id="PTHR15688:SF1">
    <property type="entry name" value="KINETOCHORE-ASSOCIATED PROTEIN 1"/>
    <property type="match status" value="1"/>
</dbReference>
<protein>
    <submittedName>
        <fullName evidence="8">Kinetochore associated 1</fullName>
    </submittedName>
</protein>
<dbReference type="GO" id="GO:1903394">
    <property type="term" value="P:protein localization to kinetochore involved in kinetochore assembly"/>
    <property type="evidence" value="ECO:0007669"/>
    <property type="project" value="TreeGrafter"/>
</dbReference>
<dbReference type="InterPro" id="IPR019527">
    <property type="entry name" value="RZZ-complex_KNTC1/ROD_C"/>
</dbReference>
<evidence type="ECO:0000259" key="5">
    <source>
        <dbReference type="Pfam" id="PF24515"/>
    </source>
</evidence>
<dbReference type="InterPro" id="IPR055404">
    <property type="entry name" value="ARM_KNTC1_2nd"/>
</dbReference>
<dbReference type="GO" id="GO:0031267">
    <property type="term" value="F:small GTPase binding"/>
    <property type="evidence" value="ECO:0007669"/>
    <property type="project" value="TreeGrafter"/>
</dbReference>
<keyword evidence="2" id="KW-0812">Transmembrane</keyword>
<feature type="transmembrane region" description="Helical" evidence="2">
    <location>
        <begin position="1707"/>
        <end position="1727"/>
    </location>
</feature>
<dbReference type="Pfam" id="PF24520">
    <property type="entry name" value="ARM_KNTC1_1st"/>
    <property type="match status" value="1"/>
</dbReference>
<dbReference type="GO" id="GO:0000070">
    <property type="term" value="P:mitotic sister chromatid segregation"/>
    <property type="evidence" value="ECO:0007669"/>
    <property type="project" value="TreeGrafter"/>
</dbReference>
<evidence type="ECO:0000256" key="2">
    <source>
        <dbReference type="SAM" id="Phobius"/>
    </source>
</evidence>
<evidence type="ECO:0000259" key="4">
    <source>
        <dbReference type="Pfam" id="PF24506"/>
    </source>
</evidence>
<dbReference type="InterPro" id="IPR055402">
    <property type="entry name" value="KNTC1_N"/>
</dbReference>
<feature type="domain" description="RZZ complex subunit KNTC1/ROD C-terminal" evidence="3">
    <location>
        <begin position="1297"/>
        <end position="1537"/>
    </location>
</feature>
<evidence type="ECO:0000256" key="1">
    <source>
        <dbReference type="SAM" id="MobiDB-lite"/>
    </source>
</evidence>
<dbReference type="Pfam" id="PF24515">
    <property type="entry name" value="ARM_KNTC1_3rd"/>
    <property type="match status" value="1"/>
</dbReference>
<dbReference type="InterPro" id="IPR052802">
    <property type="entry name" value="KNTC1"/>
</dbReference>
<dbReference type="GO" id="GO:0007094">
    <property type="term" value="P:mitotic spindle assembly checkpoint signaling"/>
    <property type="evidence" value="ECO:0007669"/>
    <property type="project" value="TreeGrafter"/>
</dbReference>
<dbReference type="Pfam" id="PF24516">
    <property type="entry name" value="ARM_KNTC1_2nd"/>
    <property type="match status" value="1"/>
</dbReference>
<reference evidence="8" key="1">
    <citation type="submission" date="2025-08" db="UniProtKB">
        <authorList>
            <consortium name="Ensembl"/>
        </authorList>
    </citation>
    <scope>IDENTIFICATION</scope>
</reference>
<feature type="domain" description="KNTC1 second ARM-repeats" evidence="6">
    <location>
        <begin position="515"/>
        <end position="668"/>
    </location>
</feature>
<feature type="domain" description="KNTC1 third ARM-repeats" evidence="5">
    <location>
        <begin position="1038"/>
        <end position="1247"/>
    </location>
</feature>
<organism evidence="8 9">
    <name type="scientific">Cyprinus carpio</name>
    <name type="common">Common carp</name>
    <dbReference type="NCBI Taxonomy" id="7962"/>
    <lineage>
        <taxon>Eukaryota</taxon>
        <taxon>Metazoa</taxon>
        <taxon>Chordata</taxon>
        <taxon>Craniata</taxon>
        <taxon>Vertebrata</taxon>
        <taxon>Euteleostomi</taxon>
        <taxon>Actinopterygii</taxon>
        <taxon>Neopterygii</taxon>
        <taxon>Teleostei</taxon>
        <taxon>Ostariophysi</taxon>
        <taxon>Cypriniformes</taxon>
        <taxon>Cyprinidae</taxon>
        <taxon>Cyprininae</taxon>
        <taxon>Cyprinus</taxon>
    </lineage>
</organism>
<dbReference type="PANTHER" id="PTHR15688">
    <property type="entry name" value="KINETOCHORE-ASSOCIATED PROTEIN 1"/>
    <property type="match status" value="1"/>
</dbReference>
<feature type="domain" description="RZZ complex subunit KNTC1/ROD C-terminal" evidence="3">
    <location>
        <begin position="1555"/>
        <end position="1773"/>
    </location>
</feature>
<dbReference type="GO" id="GO:0005828">
    <property type="term" value="C:kinetochore microtubule"/>
    <property type="evidence" value="ECO:0007669"/>
    <property type="project" value="TreeGrafter"/>
</dbReference>
<evidence type="ECO:0000313" key="8">
    <source>
        <dbReference type="Ensembl" id="ENSCCRP00010057045.1"/>
    </source>
</evidence>
<proteinExistence type="predicted"/>
<keyword evidence="2" id="KW-0472">Membrane</keyword>
<dbReference type="Pfam" id="PF10493">
    <property type="entry name" value="Rod_C"/>
    <property type="match status" value="2"/>
</dbReference>
<keyword evidence="9" id="KW-1185">Reference proteome</keyword>
<feature type="compositionally biased region" description="Basic and acidic residues" evidence="1">
    <location>
        <begin position="757"/>
        <end position="775"/>
    </location>
</feature>
<dbReference type="Pfam" id="PF24506">
    <property type="entry name" value="KNTC1_N"/>
    <property type="match status" value="2"/>
</dbReference>
<sequence>MWSNVELLLNEETNTVRLYSDEQETGSALYQVDSLVKLSSSEKVRNSVYNKLSVCVSIRHEYENDSLTDSVHGSLTRALVLASDTVVDAVTVCPQGQFLLVGERNGSVHIIYVPLKKTVLTKVSGRARKLVVQALPSMEVFYSLEVSSDSWLIQKGISMDPIYLLEGVLANTQSSCEDPVSAVVIRCFTEALPENRLNKLLYKHKFEEAEKFAKAFGLDVELVYKVKLNVVLEKLISASGSDQTLEWPELIEEAKTNLMKIMDEQFVVQYCLTASWPSLSIAEEMLSYTSNRFPCCQIQTALAKLATFASVYGPDNFEGIAWIEFLNSADYLKDVLALLKEGNLTGAQHLWLRHEGEFSREFDESSLHALLGSISSDVPSQDLRLWLKGVVVPFVWRVLPNGQKILARWLEQRARNLELTEKVVNSYEIHLSSDENVIVFQAENCGSEEVLNLRSLVANLRQLCDLYSKYSCRLSLSDYERVSNSETLGLLIVIVSVIYCLISPCFDGFAVFCFQELLDCCSSQITSLFTEWEAKAVAVLRCMTDTNKVMDAVIEIMYKAVVPWSDSIEKLVQQHLEKQHPKQELLREGYRLMEIKKLLRCYGIRSLALSNARDIMMLVRHILKQDLPSSLQDSLKLIQAYKLNPAEIHHLHCIHLIQEKCMALLKNLLHPEAELVIERMACWARLQLQDKRHISEEVRERAHKAFQIIQIINDAFKKTECENSLKMFTAIAHLQEDFDIFLTPEEYEDPAVRRKQHPDEVSGAHLKGSDPDGKTKSLSTEAGLHRLARQLQKTEQELWADLALRALEAGDVEKALQILSELYQHHSNCSTGQVLFSTAQRLCQMLEENVPMVLPEQVNLPAVIHGLACQAITVCHSDLLLDCLELCKSTRSAADVYRQCQIEDFGFFAKVSLLNVVYAISTPMTFDQGYGWEIWGKNQKSYFCILRLNGDIAQYFTSYPALLTRSLSTFTDTDLVGPLLNPLASMLQTLQECSQLELAVRLLMESYGSILMHFVSNNMDISLSMRVRILLFINPVLQVLNWRVVDSDLAIGLCTILPKAAVVDILWKMIASAWQNYEKIKVVAMVGAHLSFLYKDEEERGKFLSVITDAEWGVQLGKLGVSIQSVFRQCAETKRNLIPTLVKNKNITPDIILHYCSTFGLDSGSAINLYITTLLLQEDRWYEMEIEEGDAKASLRCSESLLGRDEKLESALQIVPQLGSTKDLVLSLNTALTKLNPYNYEWIERVLRTIQMADESTSLLPLGQMVGLLQHLKSHRRISAPTDLESSYLLENALEPTALAHSRLPFHLLFQNNHAFWKIVSPELSEDTLPTLLLVCKLMKVNPDKLYVLAVNHVFKKSLLPLLTDQSKRTPMLAPSKDLSRVTQSIFTHALCIQNLELAAATVHKIAQDLPAGQCRVMTAPHHCLFLQQDSLQTRGEALISKLQLQYQRSATENALLSSQLGSPELLKLTGLPARLIVALFEHSSVLERMRSPAGLSYPDIHSVARDIASINAVDLLKIRNILLEKWLCQTGQSNGKVSALRHKTLPSLLRRSGLRLTFEHRSRALLCLTHLADAATLETLSNQPSSKIRYYLKCYMYLAQMEALNIPYTLEMFISSPKEGMIKGLWKNHNNEPQAVRLVAELCLEYEVYDLQLWNSVLQKLMSFNMVSLLCYCPYNAGVVISLRLLVYFLSRIWRSVIQKRLLSKTLKIVMFPNFWSVLYIIYLLIYSRCPFVFSLDLVGIARRFAQFSLQAFSLGTLLLVPCAKKKEPQIQVGSHSL</sequence>
<dbReference type="Proteomes" id="UP000694427">
    <property type="component" value="Unplaced"/>
</dbReference>
<feature type="region of interest" description="Disordered" evidence="1">
    <location>
        <begin position="751"/>
        <end position="777"/>
    </location>
</feature>
<dbReference type="GO" id="GO:0005737">
    <property type="term" value="C:cytoplasm"/>
    <property type="evidence" value="ECO:0007669"/>
    <property type="project" value="TreeGrafter"/>
</dbReference>